<gene>
    <name evidence="1" type="ORF">MRATA1EN3_LOCUS24890</name>
</gene>
<sequence length="323" mass="34432">MEAGPAVARPLPPGRGHPRPPESGPPPPHPDAGRAGLALHGVSARTPTPAPKRPGQAPKPAGPAPRRWGLRRGADFTPLPLRPGPVRRVGEAATRPRALQRRGAGRSPRSGARSPPPRSPARQPGPPRSGARAGPEREEAARAERAGAAPRHPSPPTPLPHQSPSPLQPVPGLGLRTDLTGRDMFAVETGPSRGAKDQDPPHPARSAPHPPQLRPRRPLPPSPELLASQTPPLPGSGPLNQTSPPLPSLFKMDESNQPKMRQSRRTTEPTRAWGLRPSTTGHWQLLPDARSSLVRLNHHVLPGSAPPAERPHLLREVLFVKIL</sequence>
<proteinExistence type="predicted"/>
<reference evidence="1" key="1">
    <citation type="submission" date="2023-05" db="EMBL/GenBank/DDBJ databases">
        <authorList>
            <consortium name="ELIXIR-Norway"/>
        </authorList>
    </citation>
    <scope>NUCLEOTIDE SEQUENCE</scope>
</reference>
<evidence type="ECO:0000313" key="2">
    <source>
        <dbReference type="Proteomes" id="UP001162501"/>
    </source>
</evidence>
<dbReference type="EMBL" id="OX596093">
    <property type="protein sequence ID" value="CAI9713677.1"/>
    <property type="molecule type" value="Genomic_DNA"/>
</dbReference>
<evidence type="ECO:0000313" key="1">
    <source>
        <dbReference type="EMBL" id="CAI9713677.1"/>
    </source>
</evidence>
<accession>A0ACB0FLQ6</accession>
<dbReference type="Proteomes" id="UP001162501">
    <property type="component" value="Chromosome 9"/>
</dbReference>
<organism evidence="1 2">
    <name type="scientific">Rangifer tarandus platyrhynchus</name>
    <name type="common">Svalbard reindeer</name>
    <dbReference type="NCBI Taxonomy" id="3082113"/>
    <lineage>
        <taxon>Eukaryota</taxon>
        <taxon>Metazoa</taxon>
        <taxon>Chordata</taxon>
        <taxon>Craniata</taxon>
        <taxon>Vertebrata</taxon>
        <taxon>Euteleostomi</taxon>
        <taxon>Mammalia</taxon>
        <taxon>Eutheria</taxon>
        <taxon>Laurasiatheria</taxon>
        <taxon>Artiodactyla</taxon>
        <taxon>Ruminantia</taxon>
        <taxon>Pecora</taxon>
        <taxon>Cervidae</taxon>
        <taxon>Odocoileinae</taxon>
        <taxon>Rangifer</taxon>
    </lineage>
</organism>
<name>A0ACB0FLQ6_RANTA</name>
<protein>
    <submittedName>
        <fullName evidence="1">Uncharacterized protein</fullName>
    </submittedName>
</protein>